<keyword evidence="1" id="KW-0732">Signal</keyword>
<evidence type="ECO:0000313" key="3">
    <source>
        <dbReference type="EMBL" id="AIJ48143.1"/>
    </source>
</evidence>
<dbReference type="AlphaFoldDB" id="A0A076PQZ0"/>
<reference evidence="3 4" key="1">
    <citation type="journal article" date="2014" name="Genome Announc.">
        <title>Complete Genome Sequence of Polychlorinated Biphenyl Degrader Comamonas testosteroni TK102 (NBRC 109938).</title>
        <authorList>
            <person name="Fukuda K."/>
            <person name="Hosoyama A."/>
            <person name="Tsuchikane K."/>
            <person name="Ohji S."/>
            <person name="Yamazoe A."/>
            <person name="Fujita N."/>
            <person name="Shintani M."/>
            <person name="Kimbara K."/>
        </authorList>
    </citation>
    <scope>NUCLEOTIDE SEQUENCE [LARGE SCALE GENOMIC DNA]</scope>
    <source>
        <strain evidence="3">TK102</strain>
    </source>
</reference>
<dbReference type="HOGENOM" id="CLU_088965_3_3_4"/>
<dbReference type="GO" id="GO:0043709">
    <property type="term" value="P:cell adhesion involved in single-species biofilm formation"/>
    <property type="evidence" value="ECO:0007669"/>
    <property type="project" value="TreeGrafter"/>
</dbReference>
<feature type="domain" description="Fimbrial-type adhesion" evidence="2">
    <location>
        <begin position="35"/>
        <end position="181"/>
    </location>
</feature>
<dbReference type="Pfam" id="PF00419">
    <property type="entry name" value="Fimbrial"/>
    <property type="match status" value="1"/>
</dbReference>
<name>A0A076PQZ0_COMTE</name>
<dbReference type="InterPro" id="IPR050263">
    <property type="entry name" value="Bact_Fimbrial_Adh_Pro"/>
</dbReference>
<organism evidence="3 4">
    <name type="scientific">Comamonas testosteroni TK102</name>
    <dbReference type="NCBI Taxonomy" id="1392005"/>
    <lineage>
        <taxon>Bacteria</taxon>
        <taxon>Pseudomonadati</taxon>
        <taxon>Pseudomonadota</taxon>
        <taxon>Betaproteobacteria</taxon>
        <taxon>Burkholderiales</taxon>
        <taxon>Comamonadaceae</taxon>
        <taxon>Comamonas</taxon>
    </lineage>
</organism>
<dbReference type="PANTHER" id="PTHR33420:SF9">
    <property type="entry name" value="MINOR FIMBRIAL SUBUNIT"/>
    <property type="match status" value="1"/>
</dbReference>
<dbReference type="RefSeq" id="WP_235214183.1">
    <property type="nucleotide sequence ID" value="NZ_CP006704.1"/>
</dbReference>
<feature type="chain" id="PRO_5001716584" description="Fimbrial-type adhesion domain-containing protein" evidence="1">
    <location>
        <begin position="29"/>
        <end position="182"/>
    </location>
</feature>
<gene>
    <name evidence="3" type="ORF">O987_20245</name>
</gene>
<protein>
    <recommendedName>
        <fullName evidence="2">Fimbrial-type adhesion domain-containing protein</fullName>
    </recommendedName>
</protein>
<dbReference type="InterPro" id="IPR008966">
    <property type="entry name" value="Adhesion_dom_sf"/>
</dbReference>
<dbReference type="InterPro" id="IPR000259">
    <property type="entry name" value="Adhesion_dom_fimbrial"/>
</dbReference>
<dbReference type="InterPro" id="IPR036937">
    <property type="entry name" value="Adhesion_dom_fimbrial_sf"/>
</dbReference>
<accession>A0A076PQZ0</accession>
<dbReference type="PANTHER" id="PTHR33420">
    <property type="entry name" value="FIMBRIAL SUBUNIT ELFA-RELATED"/>
    <property type="match status" value="1"/>
</dbReference>
<proteinExistence type="predicted"/>
<sequence>MQRLKYIHSLAAFALGLLMAGMALPASALDGIGATFKGNLINAPCTLRPADEDLKVDLGQIFQNDFYQTGRSDPKPFTIHLDDCDGALASSVKVKFSGSENTSLPGLLALDTGGGTRGVAIAIENAAGVLPINTQTSALPLNAGSNDLHFTAYVQGESLAVLNKTIVPGPFVATATFTFQYP</sequence>
<evidence type="ECO:0000313" key="4">
    <source>
        <dbReference type="Proteomes" id="UP000028782"/>
    </source>
</evidence>
<dbReference type="Gene3D" id="2.60.40.1090">
    <property type="entry name" value="Fimbrial-type adhesion domain"/>
    <property type="match status" value="1"/>
</dbReference>
<feature type="signal peptide" evidence="1">
    <location>
        <begin position="1"/>
        <end position="28"/>
    </location>
</feature>
<dbReference type="KEGG" id="ctes:O987_20245"/>
<dbReference type="GO" id="GO:0009289">
    <property type="term" value="C:pilus"/>
    <property type="evidence" value="ECO:0007669"/>
    <property type="project" value="InterPro"/>
</dbReference>
<evidence type="ECO:0000256" key="1">
    <source>
        <dbReference type="SAM" id="SignalP"/>
    </source>
</evidence>
<dbReference type="Proteomes" id="UP000028782">
    <property type="component" value="Chromosome"/>
</dbReference>
<dbReference type="EMBL" id="CP006704">
    <property type="protein sequence ID" value="AIJ48143.1"/>
    <property type="molecule type" value="Genomic_DNA"/>
</dbReference>
<evidence type="ECO:0000259" key="2">
    <source>
        <dbReference type="Pfam" id="PF00419"/>
    </source>
</evidence>
<dbReference type="SUPFAM" id="SSF49401">
    <property type="entry name" value="Bacterial adhesins"/>
    <property type="match status" value="1"/>
</dbReference>